<reference evidence="1" key="1">
    <citation type="submission" date="2019-03" db="EMBL/GenBank/DDBJ databases">
        <title>Afifella sp. nov., isolated from activated sludge.</title>
        <authorList>
            <person name="Li Q."/>
            <person name="Liu Y."/>
        </authorList>
    </citation>
    <scope>NUCLEOTIDE SEQUENCE</scope>
    <source>
        <strain evidence="1">L72</strain>
    </source>
</reference>
<dbReference type="AlphaFoldDB" id="A0A964T4Z9"/>
<organism evidence="1 2">
    <name type="scientific">Propylenella binzhouense</name>
    <dbReference type="NCBI Taxonomy" id="2555902"/>
    <lineage>
        <taxon>Bacteria</taxon>
        <taxon>Pseudomonadati</taxon>
        <taxon>Pseudomonadota</taxon>
        <taxon>Alphaproteobacteria</taxon>
        <taxon>Hyphomicrobiales</taxon>
        <taxon>Propylenellaceae</taxon>
        <taxon>Propylenella</taxon>
    </lineage>
</organism>
<comment type="caution">
    <text evidence="1">The sequence shown here is derived from an EMBL/GenBank/DDBJ whole genome shotgun (WGS) entry which is preliminary data.</text>
</comment>
<name>A0A964T4Z9_9HYPH</name>
<evidence type="ECO:0000313" key="2">
    <source>
        <dbReference type="Proteomes" id="UP000773614"/>
    </source>
</evidence>
<dbReference type="EMBL" id="SPKJ01000025">
    <property type="protein sequence ID" value="MYZ47969.1"/>
    <property type="molecule type" value="Genomic_DNA"/>
</dbReference>
<keyword evidence="2" id="KW-1185">Reference proteome</keyword>
<dbReference type="Proteomes" id="UP000773614">
    <property type="component" value="Unassembled WGS sequence"/>
</dbReference>
<proteinExistence type="predicted"/>
<dbReference type="InterPro" id="IPR027417">
    <property type="entry name" value="P-loop_NTPase"/>
</dbReference>
<accession>A0A964T4Z9</accession>
<dbReference type="SUPFAM" id="SSF52540">
    <property type="entry name" value="P-loop containing nucleoside triphosphate hydrolases"/>
    <property type="match status" value="1"/>
</dbReference>
<gene>
    <name evidence="1" type="ORF">E4O86_09630</name>
</gene>
<evidence type="ECO:0000313" key="1">
    <source>
        <dbReference type="EMBL" id="MYZ47969.1"/>
    </source>
</evidence>
<sequence>MTFDRLSSEFVIISSHRGRMAVISFEQFVRRLPRAEIELKTPLTSSFRVVNATLAEFVAPDLRHRSDIAPEEQGQIVLITAPAAVGKSTFASQLAYLLKSPIWDLARAPSIGAGALDGQMNMNFGRDIAAKFLNDVENGRGCIIIDALDEARIRITESTFSDFLKSIADMARNARGLSFIILGRKQVIEDAWLYISSHEISAPIYEISYFDKNKSIEFLDRYVVKFAPEQEQVRSGFRVPYENARNSIISAIEKSVPEENVSDFIGYAPVLMAIARALSEERNFYAVAQRWAAAPEELDSGAIAIVRSLIEEILQREQRKYQDNAPEALKAMVSPSVMEGLYGSREQAYRVLFYMHDKDDRSRQLSSRLPDHAADLYEESIEEFLREHPFLLEGSRVAANVVFRDYLYALMLKENDALSADIISDHSRLSGRPSPLLFEFFFGEGGRDVVHRIDATHMGMLYESALASETIDRNVQLSLESGDSSSSELEGSFEFFTDEARETIIEPRVVQFSTTVVSCLVFSRILSHADIDIDGCIKFSSPSKEFEFVGDVWISARDLVFDVESIVIRPRRPERPTEDARQTTTSIHGINVQDGVSRPPKVFGTLQVDFPGAERYPWGKFKSSLPDTGDEGDDYERAERILRRIVTAFRSHSRGSLARFRDKIESSRVSRGALGKRLLHQLIGDGILRLEGRFYYLNPEQCANRLGVTYYDLKNRELTPRATEYLNQFLRVQ</sequence>
<protein>
    <submittedName>
        <fullName evidence="1">Uncharacterized protein</fullName>
    </submittedName>
</protein>